<proteinExistence type="predicted"/>
<name>A0A3M4B8Y7_PSEMA</name>
<evidence type="ECO:0000313" key="2">
    <source>
        <dbReference type="EMBL" id="RMP15569.1"/>
    </source>
</evidence>
<dbReference type="InterPro" id="IPR007138">
    <property type="entry name" value="ABM_dom"/>
</dbReference>
<dbReference type="PANTHER" id="PTHR33336:SF3">
    <property type="entry name" value="ABM DOMAIN-CONTAINING PROTEIN"/>
    <property type="match status" value="1"/>
</dbReference>
<dbReference type="Proteomes" id="UP000276587">
    <property type="component" value="Unassembled WGS sequence"/>
</dbReference>
<protein>
    <recommendedName>
        <fullName evidence="1">ABM domain-containing protein</fullName>
    </recommendedName>
</protein>
<comment type="caution">
    <text evidence="2">The sequence shown here is derived from an EMBL/GenBank/DDBJ whole genome shotgun (WGS) entry which is preliminary data.</text>
</comment>
<dbReference type="GO" id="GO:0003824">
    <property type="term" value="F:catalytic activity"/>
    <property type="evidence" value="ECO:0007669"/>
    <property type="project" value="TreeGrafter"/>
</dbReference>
<accession>A0A3M4B8Y7</accession>
<dbReference type="SUPFAM" id="SSF54909">
    <property type="entry name" value="Dimeric alpha+beta barrel"/>
    <property type="match status" value="1"/>
</dbReference>
<dbReference type="RefSeq" id="WP_064052523.1">
    <property type="nucleotide sequence ID" value="NZ_RBPW01000167.1"/>
</dbReference>
<evidence type="ECO:0000259" key="1">
    <source>
        <dbReference type="PROSITE" id="PS51725"/>
    </source>
</evidence>
<dbReference type="InterPro" id="IPR011008">
    <property type="entry name" value="Dimeric_a/b-barrel"/>
</dbReference>
<sequence>MTAIYVVASFTVKPESITQGSALIQGLAGPSLKQKGCLFYDVYQSTENNSEFVIVDGWATQEDVDGHANSEHVAKTVERLNPLLAEPISVKTYRKL</sequence>
<dbReference type="Gene3D" id="3.30.70.100">
    <property type="match status" value="1"/>
</dbReference>
<dbReference type="PROSITE" id="PS51725">
    <property type="entry name" value="ABM"/>
    <property type="match status" value="1"/>
</dbReference>
<organism evidence="2 3">
    <name type="scientific">Pseudomonas marginalis pv. marginalis</name>
    <dbReference type="NCBI Taxonomy" id="97473"/>
    <lineage>
        <taxon>Bacteria</taxon>
        <taxon>Pseudomonadati</taxon>
        <taxon>Pseudomonadota</taxon>
        <taxon>Gammaproteobacteria</taxon>
        <taxon>Pseudomonadales</taxon>
        <taxon>Pseudomonadaceae</taxon>
        <taxon>Pseudomonas</taxon>
    </lineage>
</organism>
<reference evidence="2 3" key="1">
    <citation type="submission" date="2018-08" db="EMBL/GenBank/DDBJ databases">
        <title>Recombination of ecologically and evolutionarily significant loci maintains genetic cohesion in the Pseudomonas syringae species complex.</title>
        <authorList>
            <person name="Dillon M."/>
            <person name="Thakur S."/>
            <person name="Almeida R.N.D."/>
            <person name="Weir B.S."/>
            <person name="Guttman D.S."/>
        </authorList>
    </citation>
    <scope>NUCLEOTIDE SEQUENCE [LARGE SCALE GENOMIC DNA]</scope>
    <source>
        <strain evidence="2 3">ICMP 3555</strain>
    </source>
</reference>
<dbReference type="EMBL" id="RBQF01000008">
    <property type="protein sequence ID" value="RMP15569.1"/>
    <property type="molecule type" value="Genomic_DNA"/>
</dbReference>
<dbReference type="AlphaFoldDB" id="A0A3M4B8Y7"/>
<dbReference type="PANTHER" id="PTHR33336">
    <property type="entry name" value="QUINOL MONOOXYGENASE YGIN-RELATED"/>
    <property type="match status" value="1"/>
</dbReference>
<feature type="domain" description="ABM" evidence="1">
    <location>
        <begin position="4"/>
        <end position="92"/>
    </location>
</feature>
<evidence type="ECO:0000313" key="3">
    <source>
        <dbReference type="Proteomes" id="UP000276587"/>
    </source>
</evidence>
<keyword evidence="3" id="KW-1185">Reference proteome</keyword>
<dbReference type="Pfam" id="PF03992">
    <property type="entry name" value="ABM"/>
    <property type="match status" value="1"/>
</dbReference>
<dbReference type="InterPro" id="IPR050744">
    <property type="entry name" value="AI-2_Isomerase_LsrG"/>
</dbReference>
<gene>
    <name evidence="2" type="ORF">ALQ29_01862</name>
</gene>